<evidence type="ECO:0000313" key="4">
    <source>
        <dbReference type="Proteomes" id="UP001589867"/>
    </source>
</evidence>
<accession>A0ABV6M0V7</accession>
<dbReference type="RefSeq" id="WP_377249422.1">
    <property type="nucleotide sequence ID" value="NZ_JBHLUH010000012.1"/>
</dbReference>
<keyword evidence="2" id="KW-0472">Membrane</keyword>
<organism evidence="3 4">
    <name type="scientific">Phytohabitans kaempferiae</name>
    <dbReference type="NCBI Taxonomy" id="1620943"/>
    <lineage>
        <taxon>Bacteria</taxon>
        <taxon>Bacillati</taxon>
        <taxon>Actinomycetota</taxon>
        <taxon>Actinomycetes</taxon>
        <taxon>Micromonosporales</taxon>
        <taxon>Micromonosporaceae</taxon>
    </lineage>
</organism>
<dbReference type="Proteomes" id="UP001589867">
    <property type="component" value="Unassembled WGS sequence"/>
</dbReference>
<evidence type="ECO:0000256" key="2">
    <source>
        <dbReference type="SAM" id="Phobius"/>
    </source>
</evidence>
<evidence type="ECO:0000313" key="3">
    <source>
        <dbReference type="EMBL" id="MFC0528199.1"/>
    </source>
</evidence>
<feature type="transmembrane region" description="Helical" evidence="2">
    <location>
        <begin position="101"/>
        <end position="124"/>
    </location>
</feature>
<feature type="transmembrane region" description="Helical" evidence="2">
    <location>
        <begin position="75"/>
        <end position="95"/>
    </location>
</feature>
<feature type="transmembrane region" description="Helical" evidence="2">
    <location>
        <begin position="131"/>
        <end position="151"/>
    </location>
</feature>
<dbReference type="EMBL" id="JBHLUH010000012">
    <property type="protein sequence ID" value="MFC0528199.1"/>
    <property type="molecule type" value="Genomic_DNA"/>
</dbReference>
<keyword evidence="2" id="KW-1133">Transmembrane helix</keyword>
<feature type="compositionally biased region" description="Polar residues" evidence="1">
    <location>
        <begin position="324"/>
        <end position="351"/>
    </location>
</feature>
<keyword evidence="2" id="KW-0812">Transmembrane</keyword>
<protein>
    <submittedName>
        <fullName evidence="3">Uncharacterized protein</fullName>
    </submittedName>
</protein>
<comment type="caution">
    <text evidence="3">The sequence shown here is derived from an EMBL/GenBank/DDBJ whole genome shotgun (WGS) entry which is preliminary data.</text>
</comment>
<gene>
    <name evidence="3" type="ORF">ACFFIA_11050</name>
</gene>
<name>A0ABV6M0V7_9ACTN</name>
<reference evidence="3 4" key="1">
    <citation type="submission" date="2024-09" db="EMBL/GenBank/DDBJ databases">
        <authorList>
            <person name="Sun Q."/>
            <person name="Mori K."/>
        </authorList>
    </citation>
    <scope>NUCLEOTIDE SEQUENCE [LARGE SCALE GENOMIC DNA]</scope>
    <source>
        <strain evidence="3 4">TBRC 3947</strain>
    </source>
</reference>
<proteinExistence type="predicted"/>
<keyword evidence="4" id="KW-1185">Reference proteome</keyword>
<feature type="region of interest" description="Disordered" evidence="1">
    <location>
        <begin position="321"/>
        <end position="351"/>
    </location>
</feature>
<evidence type="ECO:0000256" key="1">
    <source>
        <dbReference type="SAM" id="MobiDB-lite"/>
    </source>
</evidence>
<feature type="transmembrane region" description="Helical" evidence="2">
    <location>
        <begin position="157"/>
        <end position="177"/>
    </location>
</feature>
<sequence>MNGHGVAFGWRRLRTPGPSTNSLYIPVEWERSAVFKFNGSKSNGSSGRSPLNVIPRGGSVTIVESGVARSFVRRAVIAFFVVTAVVGLLSATVASHYMHPILGAIVGVFIGGLVGALVGAFVIAWPVLRVLWHWAAEIGLGLGLVYGWVWLMTATHVVVSLLVVVLVVGVPATVGPIRRQVTAWSWCLIVRHRLRLCFARLIRTDRDGTLPLILLARPTPVGERVWVWLRPGLSIHDLEQEGQMARLAVACWANEVRVERASRSRAALVRVDITRRETLTEHIGSPLPGLLPKDVPTIPVSPATPPLGGLDLADVLNDDLVTASADTSTSRKPRNPRNSNTPSEPDNSEYA</sequence>